<accession>A0A0F9IMZ4</accession>
<comment type="caution">
    <text evidence="1">The sequence shown here is derived from an EMBL/GenBank/DDBJ whole genome shotgun (WGS) entry which is preliminary data.</text>
</comment>
<gene>
    <name evidence="1" type="ORF">LCGC14_1923090</name>
</gene>
<dbReference type="EMBL" id="LAZR01020518">
    <property type="protein sequence ID" value="KKL88597.1"/>
    <property type="molecule type" value="Genomic_DNA"/>
</dbReference>
<name>A0A0F9IMZ4_9ZZZZ</name>
<reference evidence="1" key="1">
    <citation type="journal article" date="2015" name="Nature">
        <title>Complex archaea that bridge the gap between prokaryotes and eukaryotes.</title>
        <authorList>
            <person name="Spang A."/>
            <person name="Saw J.H."/>
            <person name="Jorgensen S.L."/>
            <person name="Zaremba-Niedzwiedzka K."/>
            <person name="Martijn J."/>
            <person name="Lind A.E."/>
            <person name="van Eijk R."/>
            <person name="Schleper C."/>
            <person name="Guy L."/>
            <person name="Ettema T.J."/>
        </authorList>
    </citation>
    <scope>NUCLEOTIDE SEQUENCE</scope>
</reference>
<feature type="non-terminal residue" evidence="1">
    <location>
        <position position="160"/>
    </location>
</feature>
<sequence length="160" mass="17906">MSGKKYLKVFLQNLDHIPNLQISLNMLPSVAKVNITHSDSQYSLPQNLTIMSKLAFSIGEVKAEVEAELERFFSGGTSDPVFIDVTIPALGDSAYFEILDRIIQLGMNLEKYPNVTKSLDEEGIRDYFLPHLNSISQSHSATGETFNKKGRTDILIQDNK</sequence>
<organism evidence="1">
    <name type="scientific">marine sediment metagenome</name>
    <dbReference type="NCBI Taxonomy" id="412755"/>
    <lineage>
        <taxon>unclassified sequences</taxon>
        <taxon>metagenomes</taxon>
        <taxon>ecological metagenomes</taxon>
    </lineage>
</organism>
<protein>
    <submittedName>
        <fullName evidence="1">Uncharacterized protein</fullName>
    </submittedName>
</protein>
<dbReference type="AlphaFoldDB" id="A0A0F9IMZ4"/>
<proteinExistence type="predicted"/>
<evidence type="ECO:0000313" key="1">
    <source>
        <dbReference type="EMBL" id="KKL88597.1"/>
    </source>
</evidence>